<keyword evidence="2" id="KW-1185">Reference proteome</keyword>
<comment type="caution">
    <text evidence="1">The sequence shown here is derived from an EMBL/GenBank/DDBJ whole genome shotgun (WGS) entry which is preliminary data.</text>
</comment>
<accession>A0AAV9RB52</accession>
<feature type="non-terminal residue" evidence="1">
    <location>
        <position position="118"/>
    </location>
</feature>
<dbReference type="EMBL" id="JAHHUM010002108">
    <property type="protein sequence ID" value="KAK5606117.1"/>
    <property type="molecule type" value="Genomic_DNA"/>
</dbReference>
<evidence type="ECO:0000313" key="1">
    <source>
        <dbReference type="EMBL" id="KAK5606117.1"/>
    </source>
</evidence>
<reference evidence="1 2" key="1">
    <citation type="submission" date="2021-06" db="EMBL/GenBank/DDBJ databases">
        <authorList>
            <person name="Palmer J.M."/>
        </authorList>
    </citation>
    <scope>NUCLEOTIDE SEQUENCE [LARGE SCALE GENOMIC DNA]</scope>
    <source>
        <strain evidence="1 2">MEX-2019</strain>
        <tissue evidence="1">Muscle</tissue>
    </source>
</reference>
<protein>
    <submittedName>
        <fullName evidence="1">Uncharacterized protein</fullName>
    </submittedName>
</protein>
<name>A0AAV9RB52_9TELE</name>
<evidence type="ECO:0000313" key="2">
    <source>
        <dbReference type="Proteomes" id="UP001311232"/>
    </source>
</evidence>
<sequence length="118" mass="12749">MYKKAGLSAIQCLSVSLCGDFLVLAPSSCDSFVLASNSSQPPAKIKISSLQELFWIKFQRTAQALRLQGSQASEPCSPSTCNFTSSLKKLHQRAHHLALIQQQLSVLPGSTLFSLSPP</sequence>
<organism evidence="1 2">
    <name type="scientific">Crenichthys baileyi</name>
    <name type="common">White River springfish</name>
    <dbReference type="NCBI Taxonomy" id="28760"/>
    <lineage>
        <taxon>Eukaryota</taxon>
        <taxon>Metazoa</taxon>
        <taxon>Chordata</taxon>
        <taxon>Craniata</taxon>
        <taxon>Vertebrata</taxon>
        <taxon>Euteleostomi</taxon>
        <taxon>Actinopterygii</taxon>
        <taxon>Neopterygii</taxon>
        <taxon>Teleostei</taxon>
        <taxon>Neoteleostei</taxon>
        <taxon>Acanthomorphata</taxon>
        <taxon>Ovalentaria</taxon>
        <taxon>Atherinomorphae</taxon>
        <taxon>Cyprinodontiformes</taxon>
        <taxon>Goodeidae</taxon>
        <taxon>Crenichthys</taxon>
    </lineage>
</organism>
<dbReference type="Proteomes" id="UP001311232">
    <property type="component" value="Unassembled WGS sequence"/>
</dbReference>
<proteinExistence type="predicted"/>
<gene>
    <name evidence="1" type="ORF">CRENBAI_026888</name>
</gene>
<dbReference type="AlphaFoldDB" id="A0AAV9RB52"/>